<reference evidence="4 5" key="1">
    <citation type="submission" date="2020-03" db="EMBL/GenBank/DDBJ databases">
        <title>Weissella sp. nov., isolated from Cybister lewisianus.</title>
        <authorList>
            <person name="Hyun D.-W."/>
            <person name="Bae J.-W."/>
        </authorList>
    </citation>
    <scope>NUCLEOTIDE SEQUENCE [LARGE SCALE GENOMIC DNA]</scope>
    <source>
        <strain evidence="4 5">HDW19</strain>
    </source>
</reference>
<organism evidence="4 5">
    <name type="scientific">Weissella coleopterorum</name>
    <dbReference type="NCBI Taxonomy" id="2714949"/>
    <lineage>
        <taxon>Bacteria</taxon>
        <taxon>Bacillati</taxon>
        <taxon>Bacillota</taxon>
        <taxon>Bacilli</taxon>
        <taxon>Lactobacillales</taxon>
        <taxon>Lactobacillaceae</taxon>
        <taxon>Weissella</taxon>
    </lineage>
</organism>
<dbReference type="AlphaFoldDB" id="A0A6G8B0S9"/>
<dbReference type="InterPro" id="IPR052764">
    <property type="entry name" value="GH20_Enzymes"/>
</dbReference>
<dbReference type="KEGG" id="wco:G7084_05015"/>
<dbReference type="PANTHER" id="PTHR43678:SF1">
    <property type="entry name" value="BETA-N-ACETYLHEXOSAMINIDASE"/>
    <property type="match status" value="1"/>
</dbReference>
<feature type="domain" description="Glycoside hydrolase family 20 catalytic" evidence="3">
    <location>
        <begin position="37"/>
        <end position="340"/>
    </location>
</feature>
<dbReference type="EMBL" id="CP049888">
    <property type="protein sequence ID" value="QIL50733.1"/>
    <property type="molecule type" value="Genomic_DNA"/>
</dbReference>
<accession>A0A6G8B0S9</accession>
<comment type="similarity">
    <text evidence="1">Belongs to the glycosyl hydrolase 20 family.</text>
</comment>
<sequence length="364" mass="42199">MSKRIVGLIVITLLCAGIVCFKINQLMNYGHLENKQGLTIDIARHPLSKSELKILLKTAKKQHFDYVQLHLSDNENIGFQSKYLKNTTDQTALSSTELKQLVQYANKIDIQLVPDLDVPAHMGAILKQLQISHPKVYQKIKLDHETIDYTKPEALTFVKIIYDELNPIFAQQPNLNFVIGADEVPGNRSLHKQLVEFINQVNRHQNQFGFTNIVWNDQILKTELPKLDYNVIINYWSQSGNHTDINDQNLITERRKYYISVKDILREDRKIINSNSYVLYYQIRNIGNRNDDDFVINTLNDKWQTNIFNEIDPKSNNQNWTLEPQITTKGALFSLWGEKSNLITPQAIVNFIKRIEINKNHLGS</sequence>
<evidence type="ECO:0000259" key="3">
    <source>
        <dbReference type="Pfam" id="PF00728"/>
    </source>
</evidence>
<evidence type="ECO:0000256" key="2">
    <source>
        <dbReference type="ARBA" id="ARBA00022801"/>
    </source>
</evidence>
<keyword evidence="5" id="KW-1185">Reference proteome</keyword>
<gene>
    <name evidence="4" type="ORF">G7084_05015</name>
</gene>
<dbReference type="GO" id="GO:0004563">
    <property type="term" value="F:beta-N-acetylhexosaminidase activity"/>
    <property type="evidence" value="ECO:0007669"/>
    <property type="project" value="UniProtKB-ARBA"/>
</dbReference>
<dbReference type="GO" id="GO:0005975">
    <property type="term" value="P:carbohydrate metabolic process"/>
    <property type="evidence" value="ECO:0007669"/>
    <property type="project" value="InterPro"/>
</dbReference>
<dbReference type="Gene3D" id="3.20.20.80">
    <property type="entry name" value="Glycosidases"/>
    <property type="match status" value="1"/>
</dbReference>
<protein>
    <submittedName>
        <fullName evidence="4">Family 20 glycosylhydrolase</fullName>
    </submittedName>
</protein>
<dbReference type="SUPFAM" id="SSF51445">
    <property type="entry name" value="(Trans)glycosidases"/>
    <property type="match status" value="1"/>
</dbReference>
<evidence type="ECO:0000313" key="5">
    <source>
        <dbReference type="Proteomes" id="UP000500741"/>
    </source>
</evidence>
<dbReference type="InterPro" id="IPR017853">
    <property type="entry name" value="GH"/>
</dbReference>
<dbReference type="InterPro" id="IPR015883">
    <property type="entry name" value="Glyco_hydro_20_cat"/>
</dbReference>
<keyword evidence="2 4" id="KW-0378">Hydrolase</keyword>
<dbReference type="Pfam" id="PF00728">
    <property type="entry name" value="Glyco_hydro_20"/>
    <property type="match status" value="1"/>
</dbReference>
<evidence type="ECO:0000313" key="4">
    <source>
        <dbReference type="EMBL" id="QIL50733.1"/>
    </source>
</evidence>
<evidence type="ECO:0000256" key="1">
    <source>
        <dbReference type="ARBA" id="ARBA00006285"/>
    </source>
</evidence>
<dbReference type="Proteomes" id="UP000500741">
    <property type="component" value="Chromosome"/>
</dbReference>
<dbReference type="PANTHER" id="PTHR43678">
    <property type="entry name" value="PUTATIVE (AFU_ORTHOLOGUE AFUA_2G00640)-RELATED"/>
    <property type="match status" value="1"/>
</dbReference>
<name>A0A6G8B0S9_9LACO</name>
<proteinExistence type="inferred from homology"/>